<dbReference type="OrthoDB" id="5598057at2759"/>
<dbReference type="PROSITE" id="PS50003">
    <property type="entry name" value="PH_DOMAIN"/>
    <property type="match status" value="1"/>
</dbReference>
<dbReference type="Pfam" id="PF20399">
    <property type="entry name" value="PH_20"/>
    <property type="match status" value="1"/>
</dbReference>
<dbReference type="InterPro" id="IPR027267">
    <property type="entry name" value="AH/BAR_dom_sf"/>
</dbReference>
<evidence type="ECO:0000256" key="2">
    <source>
        <dbReference type="SAM" id="Coils"/>
    </source>
</evidence>
<feature type="region of interest" description="Disordered" evidence="3">
    <location>
        <begin position="545"/>
        <end position="606"/>
    </location>
</feature>
<proteinExistence type="predicted"/>
<dbReference type="EMBL" id="MU003835">
    <property type="protein sequence ID" value="KAF2717871.1"/>
    <property type="molecule type" value="Genomic_DNA"/>
</dbReference>
<reference evidence="5" key="1">
    <citation type="journal article" date="2020" name="Stud. Mycol.">
        <title>101 Dothideomycetes genomes: a test case for predicting lifestyles and emergence of pathogens.</title>
        <authorList>
            <person name="Haridas S."/>
            <person name="Albert R."/>
            <person name="Binder M."/>
            <person name="Bloem J."/>
            <person name="Labutti K."/>
            <person name="Salamov A."/>
            <person name="Andreopoulos B."/>
            <person name="Baker S."/>
            <person name="Barry K."/>
            <person name="Bills G."/>
            <person name="Bluhm B."/>
            <person name="Cannon C."/>
            <person name="Castanera R."/>
            <person name="Culley D."/>
            <person name="Daum C."/>
            <person name="Ezra D."/>
            <person name="Gonzalez J."/>
            <person name="Henrissat B."/>
            <person name="Kuo A."/>
            <person name="Liang C."/>
            <person name="Lipzen A."/>
            <person name="Lutzoni F."/>
            <person name="Magnuson J."/>
            <person name="Mondo S."/>
            <person name="Nolan M."/>
            <person name="Ohm R."/>
            <person name="Pangilinan J."/>
            <person name="Park H.-J."/>
            <person name="Ramirez L."/>
            <person name="Alfaro M."/>
            <person name="Sun H."/>
            <person name="Tritt A."/>
            <person name="Yoshinaga Y."/>
            <person name="Zwiers L.-H."/>
            <person name="Turgeon B."/>
            <person name="Goodwin S."/>
            <person name="Spatafora J."/>
            <person name="Crous P."/>
            <person name="Grigoriev I."/>
        </authorList>
    </citation>
    <scope>NUCLEOTIDE SEQUENCE</scope>
    <source>
        <strain evidence="5">CBS 116435</strain>
    </source>
</reference>
<accession>A0A9P4UM16</accession>
<evidence type="ECO:0000313" key="5">
    <source>
        <dbReference type="EMBL" id="KAF2717871.1"/>
    </source>
</evidence>
<keyword evidence="2" id="KW-0175">Coiled coil</keyword>
<dbReference type="CDD" id="cd13311">
    <property type="entry name" value="PH_Slm1"/>
    <property type="match status" value="1"/>
</dbReference>
<evidence type="ECO:0000259" key="4">
    <source>
        <dbReference type="PROSITE" id="PS50003"/>
    </source>
</evidence>
<comment type="caution">
    <text evidence="5">The sequence shown here is derived from an EMBL/GenBank/DDBJ whole genome shotgun (WGS) entry which is preliminary data.</text>
</comment>
<name>A0A9P4UM16_9PEZI</name>
<dbReference type="Gene3D" id="1.20.1270.60">
    <property type="entry name" value="Arfaptin homology (AH) domain/BAR domain"/>
    <property type="match status" value="1"/>
</dbReference>
<evidence type="ECO:0000256" key="3">
    <source>
        <dbReference type="SAM" id="MobiDB-lite"/>
    </source>
</evidence>
<feature type="domain" description="PH" evidence="4">
    <location>
        <begin position="428"/>
        <end position="533"/>
    </location>
</feature>
<feature type="compositionally biased region" description="Low complexity" evidence="3">
    <location>
        <begin position="44"/>
        <end position="58"/>
    </location>
</feature>
<sequence length="606" mass="67018">MSRQSYEPYGSVPAVADSHANRGYGDQAGSGISDFAHGNPSATLSSPLSQSLQPQNNSYGVHQGNFHEDLDASQHGSSVAGDDEGRALNRSASTASTAVAPQQGVPSRNNTLKKKGSIRRNASLKRSSSKKSLKAGSIKGVHTAKDADNFNSVFFTPIPTTGTPTEILANRFQAWRQLLKSLITYFREVQNSYDQRAKAIHKVHNTIANITNPTIFMSNNGLGDATQILSEYHKRTIAESNKSREIENDVIGALTGLRSDLGQKIKEIKSLSGDFKNSVDKEKATTSKEVEKLQEALQHTDHEDGSATGKNDPYVVKLGVDRMVEKQIDEENYLHRAYLNLESSGRELESIVIGEIQKAYNALAGILKREGDDAYNVVEGLRNGPIAMPKEQEWNSFVENDPHFVDPRTPLRRIEDIDYPGKNHPAVAEVRAGMLERKSKYLKSYTPGWYVLSPTHLHEFKSADKIYSQPPVMSLYLPDQKLGSHSQADSSSNKFMLKGRQTGSMHKGHSWVFRAETHETMMAWFDDMKVLTESSGPARDAFVRKHARSVSGDSQRARSVSSDGLEDDEADQNPYSADATSLAEQYPAELKPQRPQPGERTLPFRS</sequence>
<dbReference type="InterPro" id="IPR046868">
    <property type="entry name" value="BAR_4"/>
</dbReference>
<gene>
    <name evidence="5" type="ORF">K431DRAFT_288211</name>
</gene>
<dbReference type="AlphaFoldDB" id="A0A9P4UM16"/>
<feature type="coiled-coil region" evidence="2">
    <location>
        <begin position="276"/>
        <end position="303"/>
    </location>
</feature>
<dbReference type="PANTHER" id="PTHR31941">
    <property type="entry name" value="CYTOSKELETAL SIGNALING PROTEIN SLM1"/>
    <property type="match status" value="1"/>
</dbReference>
<dbReference type="Pfam" id="PF20400">
    <property type="entry name" value="BAR_4"/>
    <property type="match status" value="1"/>
</dbReference>
<keyword evidence="6" id="KW-1185">Reference proteome</keyword>
<dbReference type="InterPro" id="IPR043453">
    <property type="entry name" value="Slm1_PH"/>
</dbReference>
<evidence type="ECO:0000256" key="1">
    <source>
        <dbReference type="ARBA" id="ARBA00022553"/>
    </source>
</evidence>
<organism evidence="5 6">
    <name type="scientific">Polychaeton citri CBS 116435</name>
    <dbReference type="NCBI Taxonomy" id="1314669"/>
    <lineage>
        <taxon>Eukaryota</taxon>
        <taxon>Fungi</taxon>
        <taxon>Dikarya</taxon>
        <taxon>Ascomycota</taxon>
        <taxon>Pezizomycotina</taxon>
        <taxon>Dothideomycetes</taxon>
        <taxon>Dothideomycetidae</taxon>
        <taxon>Capnodiales</taxon>
        <taxon>Capnodiaceae</taxon>
        <taxon>Polychaeton</taxon>
    </lineage>
</organism>
<feature type="compositionally biased region" description="Polar residues" evidence="3">
    <location>
        <begin position="551"/>
        <end position="562"/>
    </location>
</feature>
<dbReference type="InterPro" id="IPR001849">
    <property type="entry name" value="PH_domain"/>
</dbReference>
<feature type="compositionally biased region" description="Polar residues" evidence="3">
    <location>
        <begin position="573"/>
        <end position="583"/>
    </location>
</feature>
<dbReference type="Gene3D" id="2.30.29.30">
    <property type="entry name" value="Pleckstrin-homology domain (PH domain)/Phosphotyrosine-binding domain (PTB)"/>
    <property type="match status" value="1"/>
</dbReference>
<dbReference type="Proteomes" id="UP000799441">
    <property type="component" value="Unassembled WGS sequence"/>
</dbReference>
<evidence type="ECO:0000313" key="6">
    <source>
        <dbReference type="Proteomes" id="UP000799441"/>
    </source>
</evidence>
<dbReference type="InterPro" id="IPR046869">
    <property type="entry name" value="SLM1/RGC1-like_PH"/>
</dbReference>
<feature type="compositionally biased region" description="Polar residues" evidence="3">
    <location>
        <begin position="90"/>
        <end position="110"/>
    </location>
</feature>
<dbReference type="PANTHER" id="PTHR31941:SF16">
    <property type="entry name" value="PHOSPHATIDYLINOSITOL 4,5-BISPHOSPHATE-BINDING PROTEIN SLM1-RELATED"/>
    <property type="match status" value="1"/>
</dbReference>
<dbReference type="InterPro" id="IPR011993">
    <property type="entry name" value="PH-like_dom_sf"/>
</dbReference>
<dbReference type="SMART" id="SM00233">
    <property type="entry name" value="PH"/>
    <property type="match status" value="1"/>
</dbReference>
<keyword evidence="1" id="KW-0597">Phosphoprotein</keyword>
<protein>
    <recommendedName>
        <fullName evidence="4">PH domain-containing protein</fullName>
    </recommendedName>
</protein>
<dbReference type="SUPFAM" id="SSF50729">
    <property type="entry name" value="PH domain-like"/>
    <property type="match status" value="1"/>
</dbReference>
<feature type="region of interest" description="Disordered" evidence="3">
    <location>
        <begin position="1"/>
        <end position="138"/>
    </location>
</feature>